<dbReference type="InterPro" id="IPR050523">
    <property type="entry name" value="AKR_Detox_Biosynth"/>
</dbReference>
<reference evidence="3" key="1">
    <citation type="submission" date="2018-05" db="EMBL/GenBank/DDBJ databases">
        <authorList>
            <person name="Lanie J.A."/>
            <person name="Ng W.-L."/>
            <person name="Kazmierczak K.M."/>
            <person name="Andrzejewski T.M."/>
            <person name="Davidsen T.M."/>
            <person name="Wayne K.J."/>
            <person name="Tettelin H."/>
            <person name="Glass J.I."/>
            <person name="Rusch D."/>
            <person name="Podicherti R."/>
            <person name="Tsui H.-C.T."/>
            <person name="Winkler M.E."/>
        </authorList>
    </citation>
    <scope>NUCLEOTIDE SEQUENCE</scope>
</reference>
<name>A0A382FPG2_9ZZZZ</name>
<dbReference type="Pfam" id="PF00248">
    <property type="entry name" value="Aldo_ket_red"/>
    <property type="match status" value="1"/>
</dbReference>
<dbReference type="SUPFAM" id="SSF51430">
    <property type="entry name" value="NAD(P)-linked oxidoreductase"/>
    <property type="match status" value="1"/>
</dbReference>
<dbReference type="PANTHER" id="PTHR43364">
    <property type="entry name" value="NADH-SPECIFIC METHYLGLYOXAL REDUCTASE-RELATED"/>
    <property type="match status" value="1"/>
</dbReference>
<evidence type="ECO:0000313" key="3">
    <source>
        <dbReference type="EMBL" id="SVB64958.1"/>
    </source>
</evidence>
<gene>
    <name evidence="3" type="ORF">METZ01_LOCUS217812</name>
</gene>
<evidence type="ECO:0000256" key="1">
    <source>
        <dbReference type="ARBA" id="ARBA00023002"/>
    </source>
</evidence>
<dbReference type="EMBL" id="UINC01051150">
    <property type="protein sequence ID" value="SVB64958.1"/>
    <property type="molecule type" value="Genomic_DNA"/>
</dbReference>
<proteinExistence type="predicted"/>
<keyword evidence="1" id="KW-0560">Oxidoreductase</keyword>
<dbReference type="InterPro" id="IPR020471">
    <property type="entry name" value="AKR"/>
</dbReference>
<feature type="domain" description="NADP-dependent oxidoreductase" evidence="2">
    <location>
        <begin position="16"/>
        <end position="317"/>
    </location>
</feature>
<dbReference type="PANTHER" id="PTHR43364:SF4">
    <property type="entry name" value="NAD(P)-LINKED OXIDOREDUCTASE SUPERFAMILY PROTEIN"/>
    <property type="match status" value="1"/>
</dbReference>
<protein>
    <recommendedName>
        <fullName evidence="2">NADP-dependent oxidoreductase domain-containing protein</fullName>
    </recommendedName>
</protein>
<dbReference type="AlphaFoldDB" id="A0A382FPG2"/>
<dbReference type="InterPro" id="IPR036812">
    <property type="entry name" value="NAD(P)_OxRdtase_dom_sf"/>
</dbReference>
<dbReference type="GO" id="GO:0016491">
    <property type="term" value="F:oxidoreductase activity"/>
    <property type="evidence" value="ECO:0007669"/>
    <property type="project" value="UniProtKB-KW"/>
</dbReference>
<organism evidence="3">
    <name type="scientific">marine metagenome</name>
    <dbReference type="NCBI Taxonomy" id="408172"/>
    <lineage>
        <taxon>unclassified sequences</taxon>
        <taxon>metagenomes</taxon>
        <taxon>ecological metagenomes</taxon>
    </lineage>
</organism>
<dbReference type="Gene3D" id="3.20.20.100">
    <property type="entry name" value="NADP-dependent oxidoreductase domain"/>
    <property type="match status" value="1"/>
</dbReference>
<sequence length="326" mass="36544">MNYRELGKTGVLVSPVCLGTAFRSQEDEDTCVRVIERAMDLGCNFIDTALYGEGRSEKVVGRALKGRRDEIVLTTKIFATLGAGPNRGRLNRLNLMSGVEASLKRLGTDYIDLYLLHSFDPHTPLEVTLRALDDLVHQGKVRYIGCSNFAAWKMMEALWISSEKGLAPFVCTQSQYNLLNRFEIEPEIMPLCREFGVGIMAYSPLAIGLLTGRFRRGQEPPAHTPWSRGENTGLSPHKYKLEDAIDEFNDRIVQTLVDIGERHDRSPAQVAIGWILDHPEISAPILGADEPEHVDEIFAGLEWALPAEERVLLDEVSERPKPRKFA</sequence>
<dbReference type="GO" id="GO:0005829">
    <property type="term" value="C:cytosol"/>
    <property type="evidence" value="ECO:0007669"/>
    <property type="project" value="TreeGrafter"/>
</dbReference>
<dbReference type="FunFam" id="3.20.20.100:FF:000004">
    <property type="entry name" value="Oxidoreductase, aldo/keto reductase"/>
    <property type="match status" value="1"/>
</dbReference>
<dbReference type="InterPro" id="IPR023210">
    <property type="entry name" value="NADP_OxRdtase_dom"/>
</dbReference>
<evidence type="ECO:0000259" key="2">
    <source>
        <dbReference type="Pfam" id="PF00248"/>
    </source>
</evidence>
<dbReference type="PRINTS" id="PR00069">
    <property type="entry name" value="ALDKETRDTASE"/>
</dbReference>
<accession>A0A382FPG2</accession>